<dbReference type="Gene3D" id="2.180.10.10">
    <property type="entry name" value="RHS repeat-associated core"/>
    <property type="match status" value="2"/>
</dbReference>
<dbReference type="InterPro" id="IPR018392">
    <property type="entry name" value="LysM"/>
</dbReference>
<dbReference type="AlphaFoldDB" id="A0A396RPS1"/>
<reference evidence="2 3" key="1">
    <citation type="submission" date="2018-08" db="EMBL/GenBank/DDBJ databases">
        <title>The multiple taxonomic identification of Sphingomonas gilva.</title>
        <authorList>
            <person name="Zhu D."/>
            <person name="Zheng S."/>
        </authorList>
    </citation>
    <scope>NUCLEOTIDE SEQUENCE [LARGE SCALE GENOMIC DNA]</scope>
    <source>
        <strain evidence="2 3">ZDH117</strain>
    </source>
</reference>
<dbReference type="NCBIfam" id="TIGR01643">
    <property type="entry name" value="YD_repeat_2x"/>
    <property type="match status" value="1"/>
</dbReference>
<evidence type="ECO:0000313" key="2">
    <source>
        <dbReference type="EMBL" id="RHW16243.1"/>
    </source>
</evidence>
<accession>A0A396RPS1</accession>
<dbReference type="InterPro" id="IPR050708">
    <property type="entry name" value="T6SS_VgrG/RHS"/>
</dbReference>
<dbReference type="EMBL" id="QWLV01000015">
    <property type="protein sequence ID" value="RHW16243.1"/>
    <property type="molecule type" value="Genomic_DNA"/>
</dbReference>
<proteinExistence type="predicted"/>
<protein>
    <submittedName>
        <fullName evidence="2">LysM peptidoglycan-binding domain-containing protein</fullName>
    </submittedName>
</protein>
<comment type="caution">
    <text evidence="2">The sequence shown here is derived from an EMBL/GenBank/DDBJ whole genome shotgun (WGS) entry which is preliminary data.</text>
</comment>
<feature type="domain" description="LysM" evidence="1">
    <location>
        <begin position="647"/>
        <end position="694"/>
    </location>
</feature>
<dbReference type="PROSITE" id="PS51782">
    <property type="entry name" value="LYSM"/>
    <property type="match status" value="1"/>
</dbReference>
<name>A0A396RPS1_9SPHN</name>
<evidence type="ECO:0000313" key="3">
    <source>
        <dbReference type="Proteomes" id="UP000266693"/>
    </source>
</evidence>
<feature type="non-terminal residue" evidence="2">
    <location>
        <position position="1"/>
    </location>
</feature>
<sequence>RPTEHQYHDISGRLIGVRDANGNTTTRTLLAGTGHGGGEALVTKEFHADGGVFQTLHDIHGDARTLVNEIGAIETRQYDAMGRLTVIVRPARPANTPGNPTGTAVQLTDRYAYDILGQRIQHWNSQLGETVKERTDYDAQGRIIATVDFGGTGTTTSYEWQGGIATTGMGVFGGWLKTTVNVAGRTMTEKLDLYGRTVDKVDYGAHDYAYAYDAAGRLVTQTNSAGQNLTYGYYNTGQIAAIVDGDAGGTNKRSLYSFDAAGNLLTESYGTYYGATLTTSHKNATVTWDALGRMLTFDDTGPGGTVPTSVDWEYDLVGNIRRVRALYRTIASNGSYGVTNQVQDYWYRYDSMNRAVVVRGILQGARGAAGTIVRRGMTGMDILWNEIGQRVHETETITVTIPYPWGSTQHDIDRRHYYAYTPDGYLATVHMGTGSPTYPYASPTPAGNASAHYVRDAMGRVTTTIAPTATTTQIWNARSELVSQTRNSGGNATTTTYEYNLESSPGSGVYTGAYQGTITRTRTSSSGVTTDRKTYYTWWDTAQQLTVTVSTSAVPGTTNNASYNYDNSGVLTSATIQSRNVTFVNDAGGHVLQRHEPNLHEVTYSFGGKTIGSVSSRGMSDPVRPTVYADFDQSLASAAYALSDANGAYTVVDGDSLQSIAEAMWGDANLWYKLAETNGLAWNASLTAGQTLIVPQGVASSRHAADTFRPYDPNKAWGDLNPSTPAPPARDDDDCGVFGQILLVAVAVAVTVASHGTLSGALGPVLGGAAAGAAGSVASQAFGLATGLQQGGFSWKGVALAAIGGGVGAGVGEVVGKGAMLGSKMVGDVVRGALGSAVTQGVAVATKLQSNFDWAAVAAAGIGAGVGGAISRSFNAPGSNFAKAGQRLAIGTADAIVQGATRSLVEGTSFGDNLIASLPSVIGNTIGNMVADGIAGRSRTGPINLLEEVKDGSYSPEAIALSERYGVPFSRDDDGNYYTGASPGEIADAIGQVNPNILTGREEISFAGAYQYNQLTDDPNGRVINYFLDDPMYGGDWTSAPKSKTFDVLWVGNPEQGAIRFISGGSGRTYLYDGGAARYADIGLTATFAAPIAGRADPNFAAVRQANISAHNNAVDAIVARDLAELDTAAGAMLGMMTFPIGGPIQAGYGPSRAALSTIVPIGVRANQLAGASREALVRAELAAQYPAGRIMSEVYLRSANGKRAIDPLTGTARRIDSVVIQNGRVLDAVEVTSMNANKTVQLRKELRIRNNGDTFVRDRASGQLIDISGTPTRTVRKP</sequence>
<dbReference type="InterPro" id="IPR006530">
    <property type="entry name" value="YD"/>
</dbReference>
<dbReference type="PANTHER" id="PTHR32305">
    <property type="match status" value="1"/>
</dbReference>
<dbReference type="Gene3D" id="3.10.350.10">
    <property type="entry name" value="LysM domain"/>
    <property type="match status" value="1"/>
</dbReference>
<organism evidence="2 3">
    <name type="scientific">Sphingomonas gilva</name>
    <dbReference type="NCBI Taxonomy" id="2305907"/>
    <lineage>
        <taxon>Bacteria</taxon>
        <taxon>Pseudomonadati</taxon>
        <taxon>Pseudomonadota</taxon>
        <taxon>Alphaproteobacteria</taxon>
        <taxon>Sphingomonadales</taxon>
        <taxon>Sphingomonadaceae</taxon>
        <taxon>Sphingomonas</taxon>
    </lineage>
</organism>
<dbReference type="OrthoDB" id="7537686at2"/>
<dbReference type="PANTHER" id="PTHR32305:SF15">
    <property type="entry name" value="PROTEIN RHSA-RELATED"/>
    <property type="match status" value="1"/>
</dbReference>
<gene>
    <name evidence="2" type="ORF">D1610_16780</name>
</gene>
<keyword evidence="3" id="KW-1185">Reference proteome</keyword>
<evidence type="ECO:0000259" key="1">
    <source>
        <dbReference type="PROSITE" id="PS51782"/>
    </source>
</evidence>
<dbReference type="InterPro" id="IPR036779">
    <property type="entry name" value="LysM_dom_sf"/>
</dbReference>
<dbReference type="Proteomes" id="UP000266693">
    <property type="component" value="Unassembled WGS sequence"/>
</dbReference>
<dbReference type="Pfam" id="PF01476">
    <property type="entry name" value="LysM"/>
    <property type="match status" value="1"/>
</dbReference>
<dbReference type="CDD" id="cd00118">
    <property type="entry name" value="LysM"/>
    <property type="match status" value="1"/>
</dbReference>